<feature type="transmembrane region" description="Helical" evidence="1">
    <location>
        <begin position="34"/>
        <end position="58"/>
    </location>
</feature>
<keyword evidence="4" id="KW-1185">Reference proteome</keyword>
<sequence length="152" mass="16424">MRRVRFVALGVAAATGLVTANVAANQILEDGQISWTWFYLAFCFTLLVALITAAPAVAGDTTPPIPLRVYLRQLRASVADMETIGVVTQGEFVLRMRQVYVDVVLQPRPAQETAGDSGIGTLLREAETPGERRPLASFPAWTVLAVRPPATC</sequence>
<keyword evidence="1" id="KW-0472">Membrane</keyword>
<dbReference type="RefSeq" id="WP_204027804.1">
    <property type="nucleotide sequence ID" value="NZ_BOOW01000027.1"/>
</dbReference>
<keyword evidence="1" id="KW-0812">Transmembrane</keyword>
<feature type="chain" id="PRO_5039368339" evidence="2">
    <location>
        <begin position="24"/>
        <end position="152"/>
    </location>
</feature>
<dbReference type="EMBL" id="BOOW01000027">
    <property type="protein sequence ID" value="GII94001.1"/>
    <property type="molecule type" value="Genomic_DNA"/>
</dbReference>
<keyword evidence="2" id="KW-0732">Signal</keyword>
<feature type="signal peptide" evidence="2">
    <location>
        <begin position="1"/>
        <end position="23"/>
    </location>
</feature>
<evidence type="ECO:0000256" key="1">
    <source>
        <dbReference type="SAM" id="Phobius"/>
    </source>
</evidence>
<evidence type="ECO:0000313" key="4">
    <source>
        <dbReference type="Proteomes" id="UP000606172"/>
    </source>
</evidence>
<name>A0A919RKZ3_9ACTN</name>
<keyword evidence="1" id="KW-1133">Transmembrane helix</keyword>
<comment type="caution">
    <text evidence="3">The sequence shown here is derived from an EMBL/GenBank/DDBJ whole genome shotgun (WGS) entry which is preliminary data.</text>
</comment>
<protein>
    <submittedName>
        <fullName evidence="3">Uncharacterized protein</fullName>
    </submittedName>
</protein>
<dbReference type="Proteomes" id="UP000606172">
    <property type="component" value="Unassembled WGS sequence"/>
</dbReference>
<reference evidence="3" key="1">
    <citation type="submission" date="2021-01" db="EMBL/GenBank/DDBJ databases">
        <title>Whole genome shotgun sequence of Sinosporangium siamense NBRC 109515.</title>
        <authorList>
            <person name="Komaki H."/>
            <person name="Tamura T."/>
        </authorList>
    </citation>
    <scope>NUCLEOTIDE SEQUENCE</scope>
    <source>
        <strain evidence="3">NBRC 109515</strain>
    </source>
</reference>
<organism evidence="3 4">
    <name type="scientific">Sinosporangium siamense</name>
    <dbReference type="NCBI Taxonomy" id="1367973"/>
    <lineage>
        <taxon>Bacteria</taxon>
        <taxon>Bacillati</taxon>
        <taxon>Actinomycetota</taxon>
        <taxon>Actinomycetes</taxon>
        <taxon>Streptosporangiales</taxon>
        <taxon>Streptosporangiaceae</taxon>
        <taxon>Sinosporangium</taxon>
    </lineage>
</organism>
<proteinExistence type="predicted"/>
<gene>
    <name evidence="3" type="ORF">Ssi02_42320</name>
</gene>
<evidence type="ECO:0000256" key="2">
    <source>
        <dbReference type="SAM" id="SignalP"/>
    </source>
</evidence>
<evidence type="ECO:0000313" key="3">
    <source>
        <dbReference type="EMBL" id="GII94001.1"/>
    </source>
</evidence>
<accession>A0A919RKZ3</accession>
<dbReference type="AlphaFoldDB" id="A0A919RKZ3"/>